<dbReference type="Pfam" id="PF00023">
    <property type="entry name" value="Ank"/>
    <property type="match status" value="1"/>
</dbReference>
<feature type="region of interest" description="Disordered" evidence="4">
    <location>
        <begin position="206"/>
        <end position="257"/>
    </location>
</feature>
<dbReference type="SMART" id="SM00248">
    <property type="entry name" value="ANK"/>
    <property type="match status" value="1"/>
</dbReference>
<evidence type="ECO:0000256" key="3">
    <source>
        <dbReference type="PROSITE-ProRule" id="PRU00023"/>
    </source>
</evidence>
<feature type="compositionally biased region" description="Low complexity" evidence="4">
    <location>
        <begin position="206"/>
        <end position="217"/>
    </location>
</feature>
<feature type="compositionally biased region" description="Polar residues" evidence="4">
    <location>
        <begin position="440"/>
        <end position="457"/>
    </location>
</feature>
<dbReference type="PROSITE" id="PS50297">
    <property type="entry name" value="ANK_REP_REGION"/>
    <property type="match status" value="1"/>
</dbReference>
<evidence type="ECO:0000313" key="5">
    <source>
        <dbReference type="EMBL" id="PMD18107.1"/>
    </source>
</evidence>
<evidence type="ECO:0000256" key="2">
    <source>
        <dbReference type="ARBA" id="ARBA00023043"/>
    </source>
</evidence>
<organism evidence="5 6">
    <name type="scientific">Hyaloscypha hepaticicola</name>
    <dbReference type="NCBI Taxonomy" id="2082293"/>
    <lineage>
        <taxon>Eukaryota</taxon>
        <taxon>Fungi</taxon>
        <taxon>Dikarya</taxon>
        <taxon>Ascomycota</taxon>
        <taxon>Pezizomycotina</taxon>
        <taxon>Leotiomycetes</taxon>
        <taxon>Helotiales</taxon>
        <taxon>Hyaloscyphaceae</taxon>
        <taxon>Hyaloscypha</taxon>
    </lineage>
</organism>
<feature type="repeat" description="ANK" evidence="3">
    <location>
        <begin position="602"/>
        <end position="634"/>
    </location>
</feature>
<name>A0A2J6PVR1_9HELO</name>
<dbReference type="PROSITE" id="PS50088">
    <property type="entry name" value="ANK_REPEAT"/>
    <property type="match status" value="1"/>
</dbReference>
<dbReference type="OrthoDB" id="4866976at2759"/>
<evidence type="ECO:0000313" key="6">
    <source>
        <dbReference type="Proteomes" id="UP000235672"/>
    </source>
</evidence>
<keyword evidence="2 3" id="KW-0040">ANK repeat</keyword>
<dbReference type="PANTHER" id="PTHR24198">
    <property type="entry name" value="ANKYRIN REPEAT AND PROTEIN KINASE DOMAIN-CONTAINING PROTEIN"/>
    <property type="match status" value="1"/>
</dbReference>
<dbReference type="EMBL" id="KZ613496">
    <property type="protein sequence ID" value="PMD18107.1"/>
    <property type="molecule type" value="Genomic_DNA"/>
</dbReference>
<dbReference type="InterPro" id="IPR002110">
    <property type="entry name" value="Ankyrin_rpt"/>
</dbReference>
<dbReference type="InterPro" id="IPR036770">
    <property type="entry name" value="Ankyrin_rpt-contain_sf"/>
</dbReference>
<dbReference type="AlphaFoldDB" id="A0A2J6PVR1"/>
<proteinExistence type="predicted"/>
<keyword evidence="6" id="KW-1185">Reference proteome</keyword>
<accession>A0A2J6PVR1</accession>
<keyword evidence="1" id="KW-0677">Repeat</keyword>
<dbReference type="Proteomes" id="UP000235672">
    <property type="component" value="Unassembled WGS sequence"/>
</dbReference>
<evidence type="ECO:0000256" key="4">
    <source>
        <dbReference type="SAM" id="MobiDB-lite"/>
    </source>
</evidence>
<sequence length="691" mass="77409">MDLATSQSVLGPISATRSSGKTNFTKAKLKTEENNTTKVKVIHHLFSEGHDYPFIEQYMNRHHAPVGSPVRQELWLTFNRGRLSEVLRWHHSQVLDLARSDPATYNCPDLLLTDINCTEMQNQMTRRLQEVEQSFQSSSNVKWGAKLHNNAKWEYLKDEIVLLYRWLKQQTSYGRGMSTVRGEMSRRYGDLFKFRDTTYFTKLSDWGESSSSHGGSSQYATPSQPDTPFDRNAGPENDVWTPELSEIPENDNWAPEHPDVGKDFHPAPLMVHNKSEIMPPELPLTNRDLFISTPLQLQHSSKLNSAGDSESDRESHGSCCSTATVSTIISEIRTAIDEVMIDYEEPGPQYSGLEGQLTFDNLIDWEEHGAMQNEDIEMREDENDTGSVRHHTSMQEVQNDTGEPWHHVSMQKAQDVFGNNRQVDSGYADDELTTLSDTTQVVQSTEPGLGLASNQKSRPGLRRPTNVAGGPTALVEVALQTSPRSQKLAKGFGKSAENLKMFSKIQEFQIQNTPSLHPVSELHHLATIIYDHVQDFSAMKALTESLLRQCPNVMSPDKEGNTAGHLALATPLQLYRPEYPTLWWIKSWLNSGNGGITCRNHKGETLLHYAAQNGYVSVVTELLLRGADPNSKNNAGRSVIEVCDDALHRANARVTIAQTMASADSNLEWEARAGESARIADCAQLLRFHLA</sequence>
<dbReference type="PANTHER" id="PTHR24198:SF165">
    <property type="entry name" value="ANKYRIN REPEAT-CONTAINING PROTEIN-RELATED"/>
    <property type="match status" value="1"/>
</dbReference>
<dbReference type="Gene3D" id="1.25.40.20">
    <property type="entry name" value="Ankyrin repeat-containing domain"/>
    <property type="match status" value="1"/>
</dbReference>
<feature type="region of interest" description="Disordered" evidence="4">
    <location>
        <begin position="440"/>
        <end position="468"/>
    </location>
</feature>
<evidence type="ECO:0000256" key="1">
    <source>
        <dbReference type="ARBA" id="ARBA00022737"/>
    </source>
</evidence>
<reference evidence="5 6" key="1">
    <citation type="submission" date="2016-05" db="EMBL/GenBank/DDBJ databases">
        <title>A degradative enzymes factory behind the ericoid mycorrhizal symbiosis.</title>
        <authorList>
            <consortium name="DOE Joint Genome Institute"/>
            <person name="Martino E."/>
            <person name="Morin E."/>
            <person name="Grelet G."/>
            <person name="Kuo A."/>
            <person name="Kohler A."/>
            <person name="Daghino S."/>
            <person name="Barry K."/>
            <person name="Choi C."/>
            <person name="Cichocki N."/>
            <person name="Clum A."/>
            <person name="Copeland A."/>
            <person name="Hainaut M."/>
            <person name="Haridas S."/>
            <person name="Labutti K."/>
            <person name="Lindquist E."/>
            <person name="Lipzen A."/>
            <person name="Khouja H.-R."/>
            <person name="Murat C."/>
            <person name="Ohm R."/>
            <person name="Olson A."/>
            <person name="Spatafora J."/>
            <person name="Veneault-Fourrey C."/>
            <person name="Henrissat B."/>
            <person name="Grigoriev I."/>
            <person name="Martin F."/>
            <person name="Perotto S."/>
        </authorList>
    </citation>
    <scope>NUCLEOTIDE SEQUENCE [LARGE SCALE GENOMIC DNA]</scope>
    <source>
        <strain evidence="5 6">UAMH 7357</strain>
    </source>
</reference>
<gene>
    <name evidence="5" type="ORF">NA56DRAFT_707148</name>
</gene>
<protein>
    <submittedName>
        <fullName evidence="5">Uncharacterized protein</fullName>
    </submittedName>
</protein>
<dbReference type="SUPFAM" id="SSF48403">
    <property type="entry name" value="Ankyrin repeat"/>
    <property type="match status" value="1"/>
</dbReference>